<gene>
    <name evidence="2" type="ORF">LS48_10745</name>
</gene>
<keyword evidence="3" id="KW-1185">Reference proteome</keyword>
<proteinExistence type="predicted"/>
<dbReference type="AlphaFoldDB" id="A0A137RGD9"/>
<comment type="caution">
    <text evidence="2">The sequence shown here is derived from an EMBL/GenBank/DDBJ whole genome shotgun (WGS) entry which is preliminary data.</text>
</comment>
<dbReference type="InterPro" id="IPR021255">
    <property type="entry name" value="DUF2807"/>
</dbReference>
<feature type="domain" description="Putative auto-transporter adhesin head GIN" evidence="1">
    <location>
        <begin position="40"/>
        <end position="233"/>
    </location>
</feature>
<dbReference type="Proteomes" id="UP000070138">
    <property type="component" value="Unassembled WGS sequence"/>
</dbReference>
<reference evidence="2 3" key="2">
    <citation type="journal article" date="2016" name="Int. J. Syst. Evol. Microbiol.">
        <title>Vitellibacter aquimaris sp. nov., a marine bacterium isolated from seawater.</title>
        <authorList>
            <person name="Thevarajoo S."/>
            <person name="Selvaratnam C."/>
            <person name="Goh K.M."/>
            <person name="Hong K.W."/>
            <person name="Chan X.Y."/>
            <person name="Chan K.G."/>
            <person name="Chong C.S."/>
        </authorList>
    </citation>
    <scope>NUCLEOTIDE SEQUENCE [LARGE SCALE GENOMIC DNA]</scope>
    <source>
        <strain evidence="2 3">D-24</strain>
    </source>
</reference>
<dbReference type="PROSITE" id="PS51257">
    <property type="entry name" value="PROKAR_LIPOPROTEIN"/>
    <property type="match status" value="1"/>
</dbReference>
<reference evidence="3" key="1">
    <citation type="submission" date="2014-10" db="EMBL/GenBank/DDBJ databases">
        <title>Genome sequencing of Vitellibacter sp. D-24.</title>
        <authorList>
            <person name="Thevarajoo S."/>
            <person name="Selvaratnam C."/>
            <person name="Goh K.M."/>
            <person name="Chong C.S."/>
        </authorList>
    </citation>
    <scope>NUCLEOTIDE SEQUENCE [LARGE SCALE GENOMIC DNA]</scope>
    <source>
        <strain evidence="3">D-24</strain>
    </source>
</reference>
<name>A0A137RGD9_9FLAO</name>
<dbReference type="Pfam" id="PF10988">
    <property type="entry name" value="DUF2807"/>
    <property type="match status" value="1"/>
</dbReference>
<accession>A0A137RGD9</accession>
<evidence type="ECO:0000313" key="3">
    <source>
        <dbReference type="Proteomes" id="UP000070138"/>
    </source>
</evidence>
<protein>
    <recommendedName>
        <fullName evidence="1">Putative auto-transporter adhesin head GIN domain-containing protein</fullName>
    </recommendedName>
</protein>
<dbReference type="RefSeq" id="WP_062622526.1">
    <property type="nucleotide sequence ID" value="NZ_JRWG01000006.1"/>
</dbReference>
<sequence length="250" mass="27789">MKKLFFAGLVFLLFSCDSENGWDCVQVAGDSISKEYFVSDFTKIRIEDDVTLYLKQGDSTEIILETGENLISDISVSVEENTLVVKDNNTCNLVRDYGITKVFVTVPNLTEIRNSSAFDVIGEGILNFPQLTLVSNTTAGPETIRKSGDFYLNLVCEDFRVSANGQSVFYITGTADKANLSFADEMPRFEGENFAMDELTVFQRSANKMIVNPQQSIVGKIVATGDIISHNRPPLVDVKELFTGRLLFED</sequence>
<dbReference type="Gene3D" id="2.160.20.120">
    <property type="match status" value="1"/>
</dbReference>
<dbReference type="STRING" id="1548749.LS48_10745"/>
<evidence type="ECO:0000259" key="1">
    <source>
        <dbReference type="Pfam" id="PF10988"/>
    </source>
</evidence>
<dbReference type="EMBL" id="JRWG01000006">
    <property type="protein sequence ID" value="KXN98556.1"/>
    <property type="molecule type" value="Genomic_DNA"/>
</dbReference>
<dbReference type="OrthoDB" id="1466971at2"/>
<organism evidence="2 3">
    <name type="scientific">Aequorivita aquimaris</name>
    <dbReference type="NCBI Taxonomy" id="1548749"/>
    <lineage>
        <taxon>Bacteria</taxon>
        <taxon>Pseudomonadati</taxon>
        <taxon>Bacteroidota</taxon>
        <taxon>Flavobacteriia</taxon>
        <taxon>Flavobacteriales</taxon>
        <taxon>Flavobacteriaceae</taxon>
        <taxon>Aequorivita</taxon>
    </lineage>
</organism>
<evidence type="ECO:0000313" key="2">
    <source>
        <dbReference type="EMBL" id="KXN98556.1"/>
    </source>
</evidence>